<accession>C3X523</accession>
<gene>
    <name evidence="3" type="ORF">OFAG_01462</name>
</gene>
<keyword evidence="1" id="KW-0560">Oxidoreductase</keyword>
<protein>
    <recommendedName>
        <fullName evidence="2">NADP-dependent oxidoreductase domain-containing protein</fullName>
    </recommendedName>
</protein>
<dbReference type="RefSeq" id="WP_005877908.1">
    <property type="nucleotide sequence ID" value="NZ_CABMNL010000001.1"/>
</dbReference>
<dbReference type="InterPro" id="IPR023210">
    <property type="entry name" value="NADP_OxRdtase_dom"/>
</dbReference>
<dbReference type="eggNOG" id="COG0667">
    <property type="taxonomic scope" value="Bacteria"/>
</dbReference>
<evidence type="ECO:0000313" key="4">
    <source>
        <dbReference type="Proteomes" id="UP000003973"/>
    </source>
</evidence>
<dbReference type="EMBL" id="ACDP02000006">
    <property type="protein sequence ID" value="EEO28309.1"/>
    <property type="molecule type" value="Genomic_DNA"/>
</dbReference>
<dbReference type="HOGENOM" id="CLU_023205_2_0_4"/>
<dbReference type="InterPro" id="IPR050523">
    <property type="entry name" value="AKR_Detox_Biosynth"/>
</dbReference>
<proteinExistence type="predicted"/>
<dbReference type="Proteomes" id="UP000003973">
    <property type="component" value="Unassembled WGS sequence"/>
</dbReference>
<dbReference type="PANTHER" id="PTHR43364:SF4">
    <property type="entry name" value="NAD(P)-LINKED OXIDOREDUCTASE SUPERFAMILY PROTEIN"/>
    <property type="match status" value="1"/>
</dbReference>
<dbReference type="Pfam" id="PF00248">
    <property type="entry name" value="Aldo_ket_red"/>
    <property type="match status" value="1"/>
</dbReference>
<dbReference type="SUPFAM" id="SSF51430">
    <property type="entry name" value="NAD(P)-linked oxidoreductase"/>
    <property type="match status" value="1"/>
</dbReference>
<dbReference type="Gene3D" id="3.20.20.100">
    <property type="entry name" value="NADP-dependent oxidoreductase domain"/>
    <property type="match status" value="1"/>
</dbReference>
<evidence type="ECO:0000256" key="1">
    <source>
        <dbReference type="ARBA" id="ARBA00023002"/>
    </source>
</evidence>
<feature type="domain" description="NADP-dependent oxidoreductase" evidence="2">
    <location>
        <begin position="15"/>
        <end position="338"/>
    </location>
</feature>
<dbReference type="CDD" id="cd19094">
    <property type="entry name" value="AKR_Tas-like"/>
    <property type="match status" value="1"/>
</dbReference>
<evidence type="ECO:0000313" key="3">
    <source>
        <dbReference type="EMBL" id="EEO28309.1"/>
    </source>
</evidence>
<dbReference type="AlphaFoldDB" id="C3X523"/>
<dbReference type="PANTHER" id="PTHR43364">
    <property type="entry name" value="NADH-SPECIFIC METHYLGLYOXAL REDUCTASE-RELATED"/>
    <property type="match status" value="1"/>
</dbReference>
<reference evidence="3" key="1">
    <citation type="submission" date="2011-10" db="EMBL/GenBank/DDBJ databases">
        <title>The Genome Sequence of Oxalobacter formigenes HOxBLS.</title>
        <authorList>
            <consortium name="The Broad Institute Genome Sequencing Platform"/>
            <person name="Earl A."/>
            <person name="Ward D."/>
            <person name="Feldgarden M."/>
            <person name="Gevers D."/>
            <person name="Allison M.J."/>
            <person name="Humphrey S."/>
            <person name="Young S.K."/>
            <person name="Zeng Q."/>
            <person name="Gargeya S."/>
            <person name="Fitzgerald M."/>
            <person name="Haas B."/>
            <person name="Abouelleil A."/>
            <person name="Alvarado L."/>
            <person name="Arachchi H.M."/>
            <person name="Berlin A."/>
            <person name="Brown A."/>
            <person name="Chapman S.B."/>
            <person name="Chen Z."/>
            <person name="Dunbar C."/>
            <person name="Freedman E."/>
            <person name="Gearin G."/>
            <person name="Goldberg J."/>
            <person name="Griggs A."/>
            <person name="Gujja S."/>
            <person name="Heiman D."/>
            <person name="Howarth C."/>
            <person name="Larson L."/>
            <person name="Lui A."/>
            <person name="MacDonald P.J.P."/>
            <person name="Montmayeur A."/>
            <person name="Murphy C."/>
            <person name="Neiman D."/>
            <person name="Pearson M."/>
            <person name="Priest M."/>
            <person name="Roberts A."/>
            <person name="Saif S."/>
            <person name="Shea T."/>
            <person name="Shenoy N."/>
            <person name="Sisk P."/>
            <person name="Stolte C."/>
            <person name="Sykes S."/>
            <person name="Wortman J."/>
            <person name="Nusbaum C."/>
            <person name="Birren B."/>
        </authorList>
    </citation>
    <scope>NUCLEOTIDE SEQUENCE [LARGE SCALE GENOMIC DNA]</scope>
    <source>
        <strain evidence="3">HOxBLS</strain>
    </source>
</reference>
<evidence type="ECO:0000259" key="2">
    <source>
        <dbReference type="Pfam" id="PF00248"/>
    </source>
</evidence>
<comment type="caution">
    <text evidence="3">The sequence shown here is derived from an EMBL/GenBank/DDBJ whole genome shotgun (WGS) entry which is preliminary data.</text>
</comment>
<keyword evidence="4" id="KW-1185">Reference proteome</keyword>
<name>C3X523_9BURK</name>
<dbReference type="GO" id="GO:0016491">
    <property type="term" value="F:oxidoreductase activity"/>
    <property type="evidence" value="ECO:0007669"/>
    <property type="project" value="UniProtKB-KW"/>
</dbReference>
<dbReference type="InterPro" id="IPR036812">
    <property type="entry name" value="NAD(P)_OxRdtase_dom_sf"/>
</dbReference>
<sequence>MQKIPLGTSGMFVSKVCLGTMTFGDQNNESEAFRLLDYAVERGINFIDTAEIYPVMPQAVTHGLSETIIGNWLKKRGNRDSIVLATKIAGPSRLIPWIRNGKSDLDEHNIRLAVENSLKRLKTEYIDLYQLHWPSRNVPFFGKVIFNPKDERPSVPIEETLGALGKLIEEGKIRHIGISNESAWGLMEFIKIAEMKGLPKIVSIQNAYNLTDRHFEIGMDEICFRENVGLIAYSPLAFGQLTGKYIDNPKIRGRLTLFSADWNAHYRRPAVLEATRQYMQLAREYNMTPAQLALAWCYSRWFIDATIIGATKLDHLKENIDAISISLNDEIVDRINAIHALITNPAL</sequence>
<organism evidence="3 4">
    <name type="scientific">Oxalobacter paraformigenes</name>
    <dbReference type="NCBI Taxonomy" id="556268"/>
    <lineage>
        <taxon>Bacteria</taxon>
        <taxon>Pseudomonadati</taxon>
        <taxon>Pseudomonadota</taxon>
        <taxon>Betaproteobacteria</taxon>
        <taxon>Burkholderiales</taxon>
        <taxon>Oxalobacteraceae</taxon>
        <taxon>Oxalobacter</taxon>
    </lineage>
</organism>